<feature type="region of interest" description="Disordered" evidence="11">
    <location>
        <begin position="308"/>
        <end position="364"/>
    </location>
</feature>
<dbReference type="SUPFAM" id="SSF54695">
    <property type="entry name" value="POZ domain"/>
    <property type="match status" value="1"/>
</dbReference>
<reference evidence="14 15" key="1">
    <citation type="submission" date="2019-01" db="EMBL/GenBank/DDBJ databases">
        <title>Draft Genome and Complete Hox-Cluster Characterization of the Sterlet Sturgeon (Acipenser ruthenus).</title>
        <authorList>
            <person name="Wei Q."/>
        </authorList>
    </citation>
    <scope>NUCLEOTIDE SEQUENCE [LARGE SCALE GENOMIC DNA]</scope>
    <source>
        <strain evidence="14">WHYD16114868_AA</strain>
        <tissue evidence="14">Blood</tissue>
    </source>
</reference>
<feature type="region of interest" description="Disordered" evidence="11">
    <location>
        <begin position="239"/>
        <end position="260"/>
    </location>
</feature>
<keyword evidence="5" id="KW-0832">Ubl conjugation</keyword>
<dbReference type="SUPFAM" id="SSF57959">
    <property type="entry name" value="Leucine zipper domain"/>
    <property type="match status" value="1"/>
</dbReference>
<gene>
    <name evidence="14" type="ORF">EOD39_2208</name>
</gene>
<dbReference type="Gene3D" id="1.10.880.10">
    <property type="entry name" value="Transcription factor, Skn-1-like, DNA-binding domain"/>
    <property type="match status" value="1"/>
</dbReference>
<dbReference type="GO" id="GO:0000981">
    <property type="term" value="F:DNA-binding transcription factor activity, RNA polymerase II-specific"/>
    <property type="evidence" value="ECO:0007669"/>
    <property type="project" value="TreeGrafter"/>
</dbReference>
<keyword evidence="6" id="KW-0805">Transcription regulation</keyword>
<dbReference type="GO" id="GO:0005634">
    <property type="term" value="C:nucleus"/>
    <property type="evidence" value="ECO:0007669"/>
    <property type="project" value="UniProtKB-SubCell"/>
</dbReference>
<organism evidence="14 15">
    <name type="scientific">Acipenser ruthenus</name>
    <name type="common">Sterlet sturgeon</name>
    <dbReference type="NCBI Taxonomy" id="7906"/>
    <lineage>
        <taxon>Eukaryota</taxon>
        <taxon>Metazoa</taxon>
        <taxon>Chordata</taxon>
        <taxon>Craniata</taxon>
        <taxon>Vertebrata</taxon>
        <taxon>Euteleostomi</taxon>
        <taxon>Actinopterygii</taxon>
        <taxon>Chondrostei</taxon>
        <taxon>Acipenseriformes</taxon>
        <taxon>Acipenseridae</taxon>
        <taxon>Acipenser</taxon>
    </lineage>
</organism>
<evidence type="ECO:0000259" key="12">
    <source>
        <dbReference type="PROSITE" id="PS50097"/>
    </source>
</evidence>
<evidence type="ECO:0000256" key="1">
    <source>
        <dbReference type="ARBA" id="ARBA00004123"/>
    </source>
</evidence>
<accession>A0A444U3L8</accession>
<dbReference type="InterPro" id="IPR000210">
    <property type="entry name" value="BTB/POZ_dom"/>
</dbReference>
<evidence type="ECO:0000256" key="8">
    <source>
        <dbReference type="ARBA" id="ARBA00023159"/>
    </source>
</evidence>
<evidence type="ECO:0000256" key="7">
    <source>
        <dbReference type="ARBA" id="ARBA00023125"/>
    </source>
</evidence>
<dbReference type="PANTHER" id="PTHR46105">
    <property type="entry name" value="AGAP004733-PA"/>
    <property type="match status" value="1"/>
</dbReference>
<dbReference type="Proteomes" id="UP000289886">
    <property type="component" value="Unassembled WGS sequence"/>
</dbReference>
<dbReference type="FunFam" id="3.30.710.10:FF:000033">
    <property type="entry name" value="transcription regulator protein BACH2 isoform X1"/>
    <property type="match status" value="1"/>
</dbReference>
<dbReference type="FunFam" id="1.10.880.10:FF:000002">
    <property type="entry name" value="transcription regulator protein BACH2 isoform X1"/>
    <property type="match status" value="1"/>
</dbReference>
<dbReference type="InterPro" id="IPR043321">
    <property type="entry name" value="bZIP_BACH"/>
</dbReference>
<dbReference type="InterPro" id="IPR004826">
    <property type="entry name" value="bZIP_Maf"/>
</dbReference>
<dbReference type="PROSITE" id="PS50097">
    <property type="entry name" value="BTB"/>
    <property type="match status" value="1"/>
</dbReference>
<keyword evidence="15" id="KW-1185">Reference proteome</keyword>
<evidence type="ECO:0000256" key="9">
    <source>
        <dbReference type="ARBA" id="ARBA00023163"/>
    </source>
</evidence>
<keyword evidence="8" id="KW-0010">Activator</keyword>
<dbReference type="PROSITE" id="PS00036">
    <property type="entry name" value="BZIP_BASIC"/>
    <property type="match status" value="1"/>
</dbReference>
<feature type="compositionally biased region" description="Polar residues" evidence="11">
    <location>
        <begin position="309"/>
        <end position="318"/>
    </location>
</feature>
<protein>
    <submittedName>
        <fullName evidence="14">Transcription regulator protein BACH2</fullName>
    </submittedName>
</protein>
<dbReference type="Gene3D" id="3.30.710.10">
    <property type="entry name" value="Potassium Channel Kv1.1, Chain A"/>
    <property type="match status" value="1"/>
</dbReference>
<keyword evidence="10" id="KW-0539">Nucleus</keyword>
<dbReference type="CDD" id="cd14719">
    <property type="entry name" value="bZIP_BACH"/>
    <property type="match status" value="1"/>
</dbReference>
<comment type="similarity">
    <text evidence="2">Belongs to the bZIP family. CNC subfamily.</text>
</comment>
<dbReference type="GO" id="GO:0000978">
    <property type="term" value="F:RNA polymerase II cis-regulatory region sequence-specific DNA binding"/>
    <property type="evidence" value="ECO:0007669"/>
    <property type="project" value="TreeGrafter"/>
</dbReference>
<evidence type="ECO:0000313" key="14">
    <source>
        <dbReference type="EMBL" id="RXM29709.1"/>
    </source>
</evidence>
<evidence type="ECO:0000313" key="15">
    <source>
        <dbReference type="Proteomes" id="UP000289886"/>
    </source>
</evidence>
<feature type="domain" description="BTB" evidence="12">
    <location>
        <begin position="126"/>
        <end position="191"/>
    </location>
</feature>
<dbReference type="AlphaFoldDB" id="A0A444U3L8"/>
<dbReference type="SUPFAM" id="SSF47454">
    <property type="entry name" value="A DNA-binding domain in eukaryotic transcription factors"/>
    <property type="match status" value="1"/>
</dbReference>
<feature type="compositionally biased region" description="Acidic residues" evidence="11">
    <location>
        <begin position="241"/>
        <end position="253"/>
    </location>
</feature>
<evidence type="ECO:0000256" key="2">
    <source>
        <dbReference type="ARBA" id="ARBA00008157"/>
    </source>
</evidence>
<proteinExistence type="inferred from homology"/>
<evidence type="ECO:0000256" key="11">
    <source>
        <dbReference type="SAM" id="MobiDB-lite"/>
    </source>
</evidence>
<keyword evidence="4" id="KW-0597">Phosphoprotein</keyword>
<dbReference type="Pfam" id="PF03131">
    <property type="entry name" value="bZIP_Maf"/>
    <property type="match status" value="1"/>
</dbReference>
<feature type="compositionally biased region" description="Low complexity" evidence="11">
    <location>
        <begin position="633"/>
        <end position="642"/>
    </location>
</feature>
<sequence>MSSLQNAVPVTRSLLSCFCPGDVNPAECGPCNPIPCCLVSVPVMSTLRNAVPVTRSLLSCFCSGDVNPAECGPCNPIPAVLFLFQGVSGMSMDEQTEAPMYVYESTVHCTNILLSLNDQRKQDILCDVTVTVEGKEFRAHRAVLAACSEYFLQVLAGQAKYESVSLPEEVTARGFGPLLQFAYTAKLLLSRENIQEVIHCAEFLRMHNLEDSCFRFLEAQLLSEEDGLLLCRKVASYPQSQEDENSEEEDESMQSETSRLLEEEATAVPIPDVFQDGRADFEKHGTSDLPRCPKYRKYQLACTKHNNDVSHTSTSGFPSTFKEMSSGSSSSNLSLGQIKNEPRAEEESISLCLSGDEQEKEKDGVADMELDGKQRSPLYVDRPKSKSPTCLRSFLKKGTDLLGLPSTPQQLFTNRPACPQEKVETQGDHKTDYETYSGDMGLSVASQKEFAGFQVGLQLRTLSCDGVCKQESELDRRSVIFSSVTDDLRGTPAHSYPGGNSLDTELSEHMPKCLWAGASQSLPCSQTYSPSRLPSEPMVPCRPRPNTSCPVPIKVCPRSPPSETRTRTSSSCSSYSYAEDGSGGSPCSLPQFEFSTSPRCLATDQQEQGMVGEAMYNQVRPKIKCEQSYGTNSSDESGSFSEGDSESCPAQEQGQEVKLPFPVDQITELPRNDFQMMIKMHKLTSEQLEFIHDIRRRSKNRIAAQRCRKRKLDCIQNLECEIHKLVCEKDKLLTERNQLKICMGELWENFSCLSQEVCRDVQLSPEQIQSLQRYCPVLRPADQTGAIASASINPSSSKSPSPGSEQSFMNSQCVGESMQCCTEPSPTQLGAQWLPGNGSESCIGGVPLGEHDPGPSLEQCNQTVTVDFCQEMTDKCTTDEQPRKDCTE</sequence>
<keyword evidence="7" id="KW-0238">DNA-binding</keyword>
<name>A0A444U3L8_ACIRT</name>
<keyword evidence="3" id="KW-0678">Repressor</keyword>
<feature type="domain" description="BZIP" evidence="13">
    <location>
        <begin position="695"/>
        <end position="740"/>
    </location>
</feature>
<feature type="compositionally biased region" description="Low complexity" evidence="11">
    <location>
        <begin position="789"/>
        <end position="807"/>
    </location>
</feature>
<feature type="compositionally biased region" description="Low complexity" evidence="11">
    <location>
        <begin position="561"/>
        <end position="575"/>
    </location>
</feature>
<dbReference type="SMART" id="SM00225">
    <property type="entry name" value="BTB"/>
    <property type="match status" value="1"/>
</dbReference>
<dbReference type="SMART" id="SM00338">
    <property type="entry name" value="BRLZ"/>
    <property type="match status" value="1"/>
</dbReference>
<evidence type="ECO:0000256" key="3">
    <source>
        <dbReference type="ARBA" id="ARBA00022491"/>
    </source>
</evidence>
<feature type="region of interest" description="Disordered" evidence="11">
    <location>
        <begin position="789"/>
        <end position="809"/>
    </location>
</feature>
<dbReference type="InterPro" id="IPR004827">
    <property type="entry name" value="bZIP"/>
</dbReference>
<evidence type="ECO:0000256" key="10">
    <source>
        <dbReference type="ARBA" id="ARBA00023242"/>
    </source>
</evidence>
<evidence type="ECO:0000256" key="5">
    <source>
        <dbReference type="ARBA" id="ARBA00022843"/>
    </source>
</evidence>
<dbReference type="PROSITE" id="PS50217">
    <property type="entry name" value="BZIP"/>
    <property type="match status" value="1"/>
</dbReference>
<feature type="compositionally biased region" description="Low complexity" evidence="11">
    <location>
        <begin position="325"/>
        <end position="336"/>
    </location>
</feature>
<dbReference type="InterPro" id="IPR008917">
    <property type="entry name" value="TF_DNA-bd_sf"/>
</dbReference>
<evidence type="ECO:0000256" key="6">
    <source>
        <dbReference type="ARBA" id="ARBA00023015"/>
    </source>
</evidence>
<feature type="region of interest" description="Disordered" evidence="11">
    <location>
        <begin position="552"/>
        <end position="575"/>
    </location>
</feature>
<keyword evidence="9" id="KW-0804">Transcription</keyword>
<dbReference type="PANTHER" id="PTHR46105:SF8">
    <property type="entry name" value="TRANSCRIPTION REGULATOR PROTEIN BACH2"/>
    <property type="match status" value="1"/>
</dbReference>
<dbReference type="InterPro" id="IPR011333">
    <property type="entry name" value="SKP1/BTB/POZ_sf"/>
</dbReference>
<feature type="region of interest" description="Disordered" evidence="11">
    <location>
        <begin position="627"/>
        <end position="655"/>
    </location>
</feature>
<comment type="caution">
    <text evidence="14">The sequence shown here is derived from an EMBL/GenBank/DDBJ whole genome shotgun (WGS) entry which is preliminary data.</text>
</comment>
<comment type="subcellular location">
    <subcellularLocation>
        <location evidence="1">Nucleus</location>
    </subcellularLocation>
</comment>
<dbReference type="InterPro" id="IPR046347">
    <property type="entry name" value="bZIP_sf"/>
</dbReference>
<evidence type="ECO:0000256" key="4">
    <source>
        <dbReference type="ARBA" id="ARBA00022553"/>
    </source>
</evidence>
<dbReference type="Pfam" id="PF00651">
    <property type="entry name" value="BTB"/>
    <property type="match status" value="1"/>
</dbReference>
<dbReference type="InterPro" id="IPR050457">
    <property type="entry name" value="ZnFinger_BTB_dom_contain"/>
</dbReference>
<dbReference type="EMBL" id="SCEB01215411">
    <property type="protein sequence ID" value="RXM29709.1"/>
    <property type="molecule type" value="Genomic_DNA"/>
</dbReference>
<evidence type="ECO:0000259" key="13">
    <source>
        <dbReference type="PROSITE" id="PS50217"/>
    </source>
</evidence>